<organism evidence="3 4">
    <name type="scientific">Phytophthora megakarya</name>
    <dbReference type="NCBI Taxonomy" id="4795"/>
    <lineage>
        <taxon>Eukaryota</taxon>
        <taxon>Sar</taxon>
        <taxon>Stramenopiles</taxon>
        <taxon>Oomycota</taxon>
        <taxon>Peronosporomycetes</taxon>
        <taxon>Peronosporales</taxon>
        <taxon>Peronosporaceae</taxon>
        <taxon>Phytophthora</taxon>
    </lineage>
</organism>
<dbReference type="EMBL" id="NBNE01011329">
    <property type="protein sequence ID" value="OWY96694.1"/>
    <property type="molecule type" value="Genomic_DNA"/>
</dbReference>
<keyword evidence="4" id="KW-1185">Reference proteome</keyword>
<evidence type="ECO:0000313" key="3">
    <source>
        <dbReference type="EMBL" id="OWY96694.1"/>
    </source>
</evidence>
<feature type="compositionally biased region" description="Low complexity" evidence="2">
    <location>
        <begin position="79"/>
        <end position="92"/>
    </location>
</feature>
<name>A0A225UU49_9STRA</name>
<feature type="region of interest" description="Disordered" evidence="2">
    <location>
        <begin position="1"/>
        <end position="28"/>
    </location>
</feature>
<gene>
    <name evidence="3" type="ORF">PHMEG_00032977</name>
</gene>
<feature type="compositionally biased region" description="Basic and acidic residues" evidence="2">
    <location>
        <begin position="1"/>
        <end position="11"/>
    </location>
</feature>
<evidence type="ECO:0000256" key="2">
    <source>
        <dbReference type="SAM" id="MobiDB-lite"/>
    </source>
</evidence>
<evidence type="ECO:0000256" key="1">
    <source>
        <dbReference type="SAM" id="Coils"/>
    </source>
</evidence>
<dbReference type="Proteomes" id="UP000198211">
    <property type="component" value="Unassembled WGS sequence"/>
</dbReference>
<feature type="region of interest" description="Disordered" evidence="2">
    <location>
        <begin position="76"/>
        <end position="102"/>
    </location>
</feature>
<keyword evidence="1" id="KW-0175">Coiled coil</keyword>
<proteinExistence type="predicted"/>
<dbReference type="OrthoDB" id="304622at2759"/>
<accession>A0A225UU49</accession>
<reference evidence="4" key="1">
    <citation type="submission" date="2017-03" db="EMBL/GenBank/DDBJ databases">
        <title>Phytopthora megakarya and P. palmivora, two closely related causual agents of cacao black pod achieved similar genome size and gene model numbers by different mechanisms.</title>
        <authorList>
            <person name="Ali S."/>
            <person name="Shao J."/>
            <person name="Larry D.J."/>
            <person name="Kronmiller B."/>
            <person name="Shen D."/>
            <person name="Strem M.D."/>
            <person name="Melnick R.L."/>
            <person name="Guiltinan M.J."/>
            <person name="Tyler B.M."/>
            <person name="Meinhardt L.W."/>
            <person name="Bailey B.A."/>
        </authorList>
    </citation>
    <scope>NUCLEOTIDE SEQUENCE [LARGE SCALE GENOMIC DNA]</scope>
    <source>
        <strain evidence="4">zdho120</strain>
    </source>
</reference>
<dbReference type="AlphaFoldDB" id="A0A225UU49"/>
<evidence type="ECO:0008006" key="5">
    <source>
        <dbReference type="Google" id="ProtNLM"/>
    </source>
</evidence>
<feature type="coiled-coil region" evidence="1">
    <location>
        <begin position="315"/>
        <end position="382"/>
    </location>
</feature>
<feature type="compositionally biased region" description="Polar residues" evidence="2">
    <location>
        <begin position="12"/>
        <end position="22"/>
    </location>
</feature>
<sequence>MERKRWDKQQDFHPSTASSTTESKPDPVLSKQLQYIKVLEERNRVKKRLAAASKRNERLHEREEAFVTAFNVPTRAQATSNSSRNVRSTTSVLPTKLPGKREEPKLTKCRSAPSTTLNFATGEDKMEQNRVRRAKWNRPQAQMDVIVDHEDGVPKFRLTENKCEEKGEDEEEDYLEESFEEFDENEDDLRDIREELVIHEIEDDEKRENVKENDFTIEDTSSQVDLSKTTKELFSIIQHLSRSKQRALVDVLQKFQDSEQDEHDVKVLKSSIGDPAIWKEITATLTATPATPAATETNETPRTSESIDLPAVAPLQNLLEEQLKWEDEYANKVKERLAQEREEKHRMLKEAEERRAKMMKQLEDEEREIEQLMEIKRQERLARLRALQEESNSNGKNTPLECTANGEMSSVTNVPNEVPIVPRLNLSSSINNEAAIPSKCYEIHVKLLSTWSKTRAVGLTQIYVYNLNGEELSVNFDTLQVYDQPTGRSLPKTNEMLPRPIEKMICGSEDWETLECS</sequence>
<evidence type="ECO:0000313" key="4">
    <source>
        <dbReference type="Proteomes" id="UP000198211"/>
    </source>
</evidence>
<comment type="caution">
    <text evidence="3">The sequence shown here is derived from an EMBL/GenBank/DDBJ whole genome shotgun (WGS) entry which is preliminary data.</text>
</comment>
<protein>
    <recommendedName>
        <fullName evidence="5">KATNIP domain-containing protein</fullName>
    </recommendedName>
</protein>